<protein>
    <submittedName>
        <fullName evidence="1">Uncharacterized protein</fullName>
    </submittedName>
</protein>
<dbReference type="HOGENOM" id="CLU_1859098_0_0_1"/>
<name>M4B9N7_HYAAE</name>
<dbReference type="VEuPathDB" id="FungiDB:HpaG802997"/>
<evidence type="ECO:0000313" key="1">
    <source>
        <dbReference type="EnsemblProtists" id="HpaP802997"/>
    </source>
</evidence>
<reference evidence="2" key="1">
    <citation type="journal article" date="2010" name="Science">
        <title>Signatures of adaptation to obligate biotrophy in the Hyaloperonospora arabidopsidis genome.</title>
        <authorList>
            <person name="Baxter L."/>
            <person name="Tripathy S."/>
            <person name="Ishaque N."/>
            <person name="Boot N."/>
            <person name="Cabral A."/>
            <person name="Kemen E."/>
            <person name="Thines M."/>
            <person name="Ah-Fong A."/>
            <person name="Anderson R."/>
            <person name="Badejoko W."/>
            <person name="Bittner-Eddy P."/>
            <person name="Boore J.L."/>
            <person name="Chibucos M.C."/>
            <person name="Coates M."/>
            <person name="Dehal P."/>
            <person name="Delehaunty K."/>
            <person name="Dong S."/>
            <person name="Downton P."/>
            <person name="Dumas B."/>
            <person name="Fabro G."/>
            <person name="Fronick C."/>
            <person name="Fuerstenberg S.I."/>
            <person name="Fulton L."/>
            <person name="Gaulin E."/>
            <person name="Govers F."/>
            <person name="Hughes L."/>
            <person name="Humphray S."/>
            <person name="Jiang R.H."/>
            <person name="Judelson H."/>
            <person name="Kamoun S."/>
            <person name="Kyung K."/>
            <person name="Meijer H."/>
            <person name="Minx P."/>
            <person name="Morris P."/>
            <person name="Nelson J."/>
            <person name="Phuntumart V."/>
            <person name="Qutob D."/>
            <person name="Rehmany A."/>
            <person name="Rougon-Cardoso A."/>
            <person name="Ryden P."/>
            <person name="Torto-Alalibo T."/>
            <person name="Studholme D."/>
            <person name="Wang Y."/>
            <person name="Win J."/>
            <person name="Wood J."/>
            <person name="Clifton S.W."/>
            <person name="Rogers J."/>
            <person name="Van den Ackerveken G."/>
            <person name="Jones J.D."/>
            <person name="McDowell J.M."/>
            <person name="Beynon J."/>
            <person name="Tyler B.M."/>
        </authorList>
    </citation>
    <scope>NUCLEOTIDE SEQUENCE [LARGE SCALE GENOMIC DNA]</scope>
    <source>
        <strain evidence="2">Emoy2</strain>
    </source>
</reference>
<proteinExistence type="predicted"/>
<organism evidence="1 2">
    <name type="scientific">Hyaloperonospora arabidopsidis (strain Emoy2)</name>
    <name type="common">Downy mildew agent</name>
    <name type="synonym">Peronospora arabidopsidis</name>
    <dbReference type="NCBI Taxonomy" id="559515"/>
    <lineage>
        <taxon>Eukaryota</taxon>
        <taxon>Sar</taxon>
        <taxon>Stramenopiles</taxon>
        <taxon>Oomycota</taxon>
        <taxon>Peronosporomycetes</taxon>
        <taxon>Peronosporales</taxon>
        <taxon>Peronosporaceae</taxon>
        <taxon>Hyaloperonospora</taxon>
    </lineage>
</organism>
<evidence type="ECO:0000313" key="2">
    <source>
        <dbReference type="Proteomes" id="UP000011713"/>
    </source>
</evidence>
<sequence>MGTIRLQWNRSSRGDEEMRDMWRQWRRTRGKPTSSTRAVQQYSLNESWTAFVRRWNTEPSFAELVPLCEEQRHCYGLAETRKRLGQTALNGRTLIVIVRYPRRSARELGDTSERVMITNERMAKSNERGRASILCTNP</sequence>
<keyword evidence="2" id="KW-1185">Reference proteome</keyword>
<dbReference type="InParanoid" id="M4B9N7"/>
<dbReference type="eggNOG" id="ENOG502SRIA">
    <property type="taxonomic scope" value="Eukaryota"/>
</dbReference>
<dbReference type="EnsemblProtists" id="HpaT802997">
    <property type="protein sequence ID" value="HpaP802997"/>
    <property type="gene ID" value="HpaG802997"/>
</dbReference>
<dbReference type="AlphaFoldDB" id="M4B9N7"/>
<reference evidence="1" key="2">
    <citation type="submission" date="2015-06" db="UniProtKB">
        <authorList>
            <consortium name="EnsemblProtists"/>
        </authorList>
    </citation>
    <scope>IDENTIFICATION</scope>
    <source>
        <strain evidence="1">Emoy2</strain>
    </source>
</reference>
<dbReference type="EMBL" id="JH598031">
    <property type="status" value="NOT_ANNOTATED_CDS"/>
    <property type="molecule type" value="Genomic_DNA"/>
</dbReference>
<accession>M4B9N7</accession>
<dbReference type="Proteomes" id="UP000011713">
    <property type="component" value="Unassembled WGS sequence"/>
</dbReference>